<reference evidence="1 3" key="1">
    <citation type="submission" date="2016-02" db="EMBL/GenBank/DDBJ databases">
        <title>Draft genome sequence for Clostridium paradoxum JW-YL-7.</title>
        <authorList>
            <person name="Utturkar S.M."/>
            <person name="Lancaster A."/>
            <person name="Poole F.L."/>
            <person name="Adams M.W."/>
            <person name="Brown S.D."/>
        </authorList>
    </citation>
    <scope>NUCLEOTIDE SEQUENCE [LARGE SCALE GENOMIC DNA]</scope>
    <source>
        <strain evidence="1 3">JW-YL-7</strain>
    </source>
</reference>
<dbReference type="Proteomes" id="UP000323392">
    <property type="component" value="Unassembled WGS sequence"/>
</dbReference>
<evidence type="ECO:0008006" key="5">
    <source>
        <dbReference type="Google" id="ProtNLM"/>
    </source>
</evidence>
<dbReference type="EMBL" id="LSFY01000001">
    <property type="protein sequence ID" value="KXZ39990.1"/>
    <property type="molecule type" value="Genomic_DNA"/>
</dbReference>
<dbReference type="AlphaFoldDB" id="A0A150FSI3"/>
<sequence length="245" mass="29212">MNLARVEYYFSDYLSVIESREKLEDEIITDNIIHDLYIPDNLYIIGTVNMDDTTFQFSRKVLDRANTIEFSDVDLSNLFVELNDEKIHPILLNNDFLKTTYLKATDIEEKYRDYARGINNKIIKLNNILKKSQKQFAYRVRDEILFYMIENKKAQLLDENEAFDYQIMQKILPAINGSETSIRDILIELFNFVCEDYVIDSDVDYIEKAEKYLRDNNNIKYRKSANKIIYMLKGYVNDGYVSYWY</sequence>
<dbReference type="STRING" id="1121328.JWYL7_1065"/>
<dbReference type="PATRIC" id="fig|1121328.3.peg.1074"/>
<evidence type="ECO:0000313" key="1">
    <source>
        <dbReference type="EMBL" id="KXZ39990.1"/>
    </source>
</evidence>
<dbReference type="EMBL" id="FRBG01000028">
    <property type="protein sequence ID" value="SHL37426.1"/>
    <property type="molecule type" value="Genomic_DNA"/>
</dbReference>
<protein>
    <recommendedName>
        <fullName evidence="5">ATPase associated with various cellular activities AAA_5</fullName>
    </recommendedName>
</protein>
<dbReference type="RefSeq" id="WP_066070096.1">
    <property type="nucleotide sequence ID" value="NZ_FRBG01000028.1"/>
</dbReference>
<dbReference type="Proteomes" id="UP000092605">
    <property type="component" value="Unassembled WGS sequence"/>
</dbReference>
<evidence type="ECO:0000313" key="2">
    <source>
        <dbReference type="EMBL" id="SHL37426.1"/>
    </source>
</evidence>
<evidence type="ECO:0000313" key="4">
    <source>
        <dbReference type="Proteomes" id="UP000323392"/>
    </source>
</evidence>
<name>A0A150FSI3_CLOPD</name>
<proteinExistence type="predicted"/>
<gene>
    <name evidence="1" type="ORF">JWYL7_1065</name>
    <name evidence="2" type="ORF">SAMN05661008_01951</name>
</gene>
<dbReference type="OrthoDB" id="9781481at2"/>
<reference evidence="2 4" key="2">
    <citation type="submission" date="2016-11" db="EMBL/GenBank/DDBJ databases">
        <authorList>
            <person name="Varghese N."/>
            <person name="Submissions S."/>
        </authorList>
    </citation>
    <scope>NUCLEOTIDE SEQUENCE [LARGE SCALE GENOMIC DNA]</scope>
    <source>
        <strain evidence="2 4">DSM 7308</strain>
    </source>
</reference>
<accession>A0A150FSI3</accession>
<comment type="caution">
    <text evidence="1">The sequence shown here is derived from an EMBL/GenBank/DDBJ whole genome shotgun (WGS) entry which is preliminary data.</text>
</comment>
<keyword evidence="4" id="KW-1185">Reference proteome</keyword>
<organism evidence="1 3">
    <name type="scientific">Alkalithermobacter thermoalcaliphilus JW-YL-7 = DSM 7308</name>
    <dbReference type="NCBI Taxonomy" id="1121328"/>
    <lineage>
        <taxon>Bacteria</taxon>
        <taxon>Bacillati</taxon>
        <taxon>Bacillota</taxon>
        <taxon>Clostridia</taxon>
        <taxon>Peptostreptococcales</taxon>
        <taxon>Tepidibacteraceae</taxon>
        <taxon>Alkalithermobacter</taxon>
    </lineage>
</organism>
<evidence type="ECO:0000313" key="3">
    <source>
        <dbReference type="Proteomes" id="UP000092605"/>
    </source>
</evidence>